<evidence type="ECO:0000313" key="2">
    <source>
        <dbReference type="WBParaSite" id="Hba_07399"/>
    </source>
</evidence>
<accession>A0A1I7WQE8</accession>
<reference evidence="2" key="1">
    <citation type="submission" date="2016-11" db="UniProtKB">
        <authorList>
            <consortium name="WormBaseParasite"/>
        </authorList>
    </citation>
    <scope>IDENTIFICATION</scope>
</reference>
<protein>
    <submittedName>
        <fullName evidence="2">Uncharacterized protein</fullName>
    </submittedName>
</protein>
<dbReference type="AlphaFoldDB" id="A0A1I7WQE8"/>
<evidence type="ECO:0000313" key="1">
    <source>
        <dbReference type="Proteomes" id="UP000095283"/>
    </source>
</evidence>
<sequence>MFQSTTINLGQHALGNNNLHSFHCVSLVPVTSDHQLIFVPSCCSLCFQVCKRGDITLLGKTSLILPSSPGTIWFSYSTFLARSARAVGSGSGHCLPFCSPIMFIGERKSRRRNKGQRQKIRIFELFSGFSLDPIFRWEMTEGIRLGKASHLNYYILKYSRRS</sequence>
<dbReference type="Proteomes" id="UP000095283">
    <property type="component" value="Unplaced"/>
</dbReference>
<organism evidence="1 2">
    <name type="scientific">Heterorhabditis bacteriophora</name>
    <name type="common">Entomopathogenic nematode worm</name>
    <dbReference type="NCBI Taxonomy" id="37862"/>
    <lineage>
        <taxon>Eukaryota</taxon>
        <taxon>Metazoa</taxon>
        <taxon>Ecdysozoa</taxon>
        <taxon>Nematoda</taxon>
        <taxon>Chromadorea</taxon>
        <taxon>Rhabditida</taxon>
        <taxon>Rhabditina</taxon>
        <taxon>Rhabditomorpha</taxon>
        <taxon>Strongyloidea</taxon>
        <taxon>Heterorhabditidae</taxon>
        <taxon>Heterorhabditis</taxon>
    </lineage>
</organism>
<name>A0A1I7WQE8_HETBA</name>
<keyword evidence="1" id="KW-1185">Reference proteome</keyword>
<dbReference type="WBParaSite" id="Hba_07399">
    <property type="protein sequence ID" value="Hba_07399"/>
    <property type="gene ID" value="Hba_07399"/>
</dbReference>
<proteinExistence type="predicted"/>